<evidence type="ECO:0000256" key="15">
    <source>
        <dbReference type="ARBA" id="ARBA00025766"/>
    </source>
</evidence>
<keyword evidence="6" id="KW-0053">Apoptosis</keyword>
<evidence type="ECO:0000256" key="7">
    <source>
        <dbReference type="ARBA" id="ARBA00022737"/>
    </source>
</evidence>
<keyword evidence="10" id="KW-0833">Ubl conjugation pathway</keyword>
<organism evidence="18 19">
    <name type="scientific">Taxus chinensis</name>
    <name type="common">Chinese yew</name>
    <name type="synonym">Taxus wallichiana var. chinensis</name>
    <dbReference type="NCBI Taxonomy" id="29808"/>
    <lineage>
        <taxon>Eukaryota</taxon>
        <taxon>Viridiplantae</taxon>
        <taxon>Streptophyta</taxon>
        <taxon>Embryophyta</taxon>
        <taxon>Tracheophyta</taxon>
        <taxon>Spermatophyta</taxon>
        <taxon>Pinopsida</taxon>
        <taxon>Pinidae</taxon>
        <taxon>Conifers II</taxon>
        <taxon>Cupressales</taxon>
        <taxon>Taxaceae</taxon>
        <taxon>Taxus</taxon>
    </lineage>
</organism>
<dbReference type="PANTHER" id="PTHR15189:SF7">
    <property type="entry name" value="BRISC AND BRCA1-A COMPLEX MEMBER 2"/>
    <property type="match status" value="1"/>
</dbReference>
<sequence>VDKVYTGSKGSHYADRFSLLIPCCLDYVKWDVVYNCQYPLAAPDIIFGPDDESFQPLSVTGEGQEISQSVWKILCDWKIKDASGLLQLLLELRHLYMGYQRKRVEELDDPRLKFEISTIIPREGVEICLLSGADNSEEVKFAVRIVDLDLSKHVSGCLLRQQQQIFLQVIFPVRKRQSALSSTPHLKLVASTALKDLFDVEDMKLPTWVDGMCMAEYIPTLEENLKAQMSEAITSVNLRRAFIEALVQHFGRPLEADTVFCRRVSILAATGPFTFL</sequence>
<evidence type="ECO:0000256" key="14">
    <source>
        <dbReference type="ARBA" id="ARBA00023306"/>
    </source>
</evidence>
<feature type="non-terminal residue" evidence="18">
    <location>
        <position position="276"/>
    </location>
</feature>
<dbReference type="GO" id="GO:0005737">
    <property type="term" value="C:cytoplasm"/>
    <property type="evidence" value="ECO:0007669"/>
    <property type="project" value="UniProtKB-SubCell"/>
</dbReference>
<keyword evidence="9" id="KW-0498">Mitosis</keyword>
<evidence type="ECO:0000256" key="5">
    <source>
        <dbReference type="ARBA" id="ARBA00022618"/>
    </source>
</evidence>
<reference evidence="18 19" key="1">
    <citation type="journal article" date="2021" name="Nat. Plants">
        <title>The Taxus genome provides insights into paclitaxel biosynthesis.</title>
        <authorList>
            <person name="Xiong X."/>
            <person name="Gou J."/>
            <person name="Liao Q."/>
            <person name="Li Y."/>
            <person name="Zhou Q."/>
            <person name="Bi G."/>
            <person name="Li C."/>
            <person name="Du R."/>
            <person name="Wang X."/>
            <person name="Sun T."/>
            <person name="Guo L."/>
            <person name="Liang H."/>
            <person name="Lu P."/>
            <person name="Wu Y."/>
            <person name="Zhang Z."/>
            <person name="Ro D.K."/>
            <person name="Shang Y."/>
            <person name="Huang S."/>
            <person name="Yan J."/>
        </authorList>
    </citation>
    <scope>NUCLEOTIDE SEQUENCE [LARGE SCALE GENOMIC DNA]</scope>
    <source>
        <strain evidence="18">Ta-2019</strain>
    </source>
</reference>
<keyword evidence="7" id="KW-0677">Repeat</keyword>
<dbReference type="PANTHER" id="PTHR15189">
    <property type="entry name" value="BRISC AND BRCA1-A COMPLEX MEMBER 2"/>
    <property type="match status" value="1"/>
</dbReference>
<evidence type="ECO:0000256" key="12">
    <source>
        <dbReference type="ARBA" id="ARBA00023204"/>
    </source>
</evidence>
<gene>
    <name evidence="18" type="ORF">KI387_005891</name>
</gene>
<dbReference type="Pfam" id="PF06113">
    <property type="entry name" value="BRE"/>
    <property type="match status" value="1"/>
</dbReference>
<evidence type="ECO:0000256" key="13">
    <source>
        <dbReference type="ARBA" id="ARBA00023242"/>
    </source>
</evidence>
<proteinExistence type="inferred from homology"/>
<evidence type="ECO:0000256" key="6">
    <source>
        <dbReference type="ARBA" id="ARBA00022703"/>
    </source>
</evidence>
<evidence type="ECO:0000256" key="11">
    <source>
        <dbReference type="ARBA" id="ARBA00022853"/>
    </source>
</evidence>
<keyword evidence="14" id="KW-0131">Cell cycle</keyword>
<evidence type="ECO:0000256" key="2">
    <source>
        <dbReference type="ARBA" id="ARBA00004496"/>
    </source>
</evidence>
<keyword evidence="11" id="KW-0156">Chromatin regulator</keyword>
<dbReference type="GO" id="GO:0006325">
    <property type="term" value="P:chromatin organization"/>
    <property type="evidence" value="ECO:0007669"/>
    <property type="project" value="UniProtKB-KW"/>
</dbReference>
<evidence type="ECO:0000256" key="3">
    <source>
        <dbReference type="ARBA" id="ARBA00019438"/>
    </source>
</evidence>
<evidence type="ECO:0000313" key="19">
    <source>
        <dbReference type="Proteomes" id="UP000824469"/>
    </source>
</evidence>
<keyword evidence="4" id="KW-0963">Cytoplasm</keyword>
<comment type="similarity">
    <text evidence="15">Belongs to the BABAM2 family.</text>
</comment>
<keyword evidence="8" id="KW-0227">DNA damage</keyword>
<evidence type="ECO:0000256" key="10">
    <source>
        <dbReference type="ARBA" id="ARBA00022786"/>
    </source>
</evidence>
<comment type="caution">
    <text evidence="18">The sequence shown here is derived from an EMBL/GenBank/DDBJ whole genome shotgun (WGS) entry which is preliminary data.</text>
</comment>
<dbReference type="GO" id="GO:0070552">
    <property type="term" value="C:BRISC complex"/>
    <property type="evidence" value="ECO:0007669"/>
    <property type="project" value="InterPro"/>
</dbReference>
<evidence type="ECO:0000256" key="9">
    <source>
        <dbReference type="ARBA" id="ARBA00022776"/>
    </source>
</evidence>
<keyword evidence="12" id="KW-0234">DNA repair</keyword>
<protein>
    <recommendedName>
        <fullName evidence="3">BRISC and BRCA1-A complex member 2</fullName>
    </recommendedName>
    <alternativeName>
        <fullName evidence="16">BRCA1-A complex subunit BRE</fullName>
    </alternativeName>
    <alternativeName>
        <fullName evidence="17">BRCA1/BRCA2-containing complex subunit 45</fullName>
    </alternativeName>
</protein>
<evidence type="ECO:0000256" key="8">
    <source>
        <dbReference type="ARBA" id="ARBA00022763"/>
    </source>
</evidence>
<evidence type="ECO:0000256" key="16">
    <source>
        <dbReference type="ARBA" id="ARBA00032491"/>
    </source>
</evidence>
<dbReference type="AlphaFoldDB" id="A0AA38LHZ2"/>
<evidence type="ECO:0000256" key="1">
    <source>
        <dbReference type="ARBA" id="ARBA00004123"/>
    </source>
</evidence>
<dbReference type="InterPro" id="IPR010358">
    <property type="entry name" value="BRE"/>
</dbReference>
<keyword evidence="5" id="KW-0132">Cell division</keyword>
<dbReference type="GO" id="GO:0051301">
    <property type="term" value="P:cell division"/>
    <property type="evidence" value="ECO:0007669"/>
    <property type="project" value="UniProtKB-KW"/>
</dbReference>
<dbReference type="Proteomes" id="UP000824469">
    <property type="component" value="Unassembled WGS sequence"/>
</dbReference>
<evidence type="ECO:0000256" key="4">
    <source>
        <dbReference type="ARBA" id="ARBA00022490"/>
    </source>
</evidence>
<feature type="non-terminal residue" evidence="18">
    <location>
        <position position="1"/>
    </location>
</feature>
<evidence type="ECO:0000313" key="18">
    <source>
        <dbReference type="EMBL" id="KAH9325713.1"/>
    </source>
</evidence>
<keyword evidence="19" id="KW-1185">Reference proteome</keyword>
<dbReference type="GO" id="GO:0006302">
    <property type="term" value="P:double-strand break repair"/>
    <property type="evidence" value="ECO:0007669"/>
    <property type="project" value="TreeGrafter"/>
</dbReference>
<dbReference type="EMBL" id="JAHRHJ020000002">
    <property type="protein sequence ID" value="KAH9325713.1"/>
    <property type="molecule type" value="Genomic_DNA"/>
</dbReference>
<name>A0AA38LHZ2_TAXCH</name>
<dbReference type="OMA" id="QMAERIC"/>
<evidence type="ECO:0000256" key="17">
    <source>
        <dbReference type="ARBA" id="ARBA00032630"/>
    </source>
</evidence>
<accession>A0AA38LHZ2</accession>
<comment type="subcellular location">
    <subcellularLocation>
        <location evidence="2">Cytoplasm</location>
    </subcellularLocation>
    <subcellularLocation>
        <location evidence="1">Nucleus</location>
    </subcellularLocation>
</comment>
<keyword evidence="13" id="KW-0539">Nucleus</keyword>